<dbReference type="Pfam" id="PF00805">
    <property type="entry name" value="Pentapeptide"/>
    <property type="match status" value="4"/>
</dbReference>
<sequence length="375" mass="39354">MTAGRARLRRGEQRLSLGGAREPITVAVRPDWRTSATAVGSIVSVLLVAAGLFYTNDANRKQQQVAIQGQVAERFSTGIDQLGQEGNNKLSIRLGGIYALERLMRDSSADEPTVIEVLCAFVRTHAAPWPVEGRPERVASSTPDVLAAIVVLARRPSPKAEGNRRLDLSGTLLGLDNAHLVDADLSGAVLTGASLSRANLTGADLSDTSLSTADLSYALLDHADLVDANLNYSDLSGAQLNGATMGGATMGGADLTAAQLDGADLREADLGGADLREADLSDADLRDTHLGNAHFNGADLGDADLSGAKLLGADLRDADLRGAYLRDADLRDADLRGVNLSDVFGLTTEQLIDANLDAKTRLPSGVARPTSVRTR</sequence>
<reference evidence="2" key="1">
    <citation type="submission" date="2016-12" db="EMBL/GenBank/DDBJ databases">
        <authorList>
            <person name="Varghese N."/>
            <person name="Submissions S."/>
        </authorList>
    </citation>
    <scope>NUCLEOTIDE SEQUENCE [LARGE SCALE GENOMIC DNA]</scope>
    <source>
        <strain evidence="2">DSM 45599</strain>
    </source>
</reference>
<dbReference type="InterPro" id="IPR001646">
    <property type="entry name" value="5peptide_repeat"/>
</dbReference>
<protein>
    <submittedName>
        <fullName evidence="1">Uncharacterized protein YjbI, contains pentapeptide repeats</fullName>
    </submittedName>
</protein>
<dbReference type="STRING" id="709881.SAMN04489832_3160"/>
<evidence type="ECO:0000313" key="1">
    <source>
        <dbReference type="EMBL" id="SIN11984.1"/>
    </source>
</evidence>
<evidence type="ECO:0000313" key="2">
    <source>
        <dbReference type="Proteomes" id="UP000185124"/>
    </source>
</evidence>
<organism evidence="1 2">
    <name type="scientific">Micromonospora cremea</name>
    <dbReference type="NCBI Taxonomy" id="709881"/>
    <lineage>
        <taxon>Bacteria</taxon>
        <taxon>Bacillati</taxon>
        <taxon>Actinomycetota</taxon>
        <taxon>Actinomycetes</taxon>
        <taxon>Micromonosporales</taxon>
        <taxon>Micromonosporaceae</taxon>
        <taxon>Micromonospora</taxon>
    </lineage>
</organism>
<proteinExistence type="predicted"/>
<dbReference type="Gene3D" id="2.160.20.80">
    <property type="entry name" value="E3 ubiquitin-protein ligase SopA"/>
    <property type="match status" value="2"/>
</dbReference>
<dbReference type="PANTHER" id="PTHR14136">
    <property type="entry name" value="BTB_POZ DOMAIN-CONTAINING PROTEIN KCTD9"/>
    <property type="match status" value="1"/>
</dbReference>
<keyword evidence="2" id="KW-1185">Reference proteome</keyword>
<dbReference type="PANTHER" id="PTHR14136:SF17">
    <property type="entry name" value="BTB_POZ DOMAIN-CONTAINING PROTEIN KCTD9"/>
    <property type="match status" value="1"/>
</dbReference>
<dbReference type="AlphaFoldDB" id="A0A1N5YQV4"/>
<dbReference type="EMBL" id="FSQT01000002">
    <property type="protein sequence ID" value="SIN11984.1"/>
    <property type="molecule type" value="Genomic_DNA"/>
</dbReference>
<accession>A0A1N5YQV4</accession>
<dbReference type="SUPFAM" id="SSF141571">
    <property type="entry name" value="Pentapeptide repeat-like"/>
    <property type="match status" value="2"/>
</dbReference>
<gene>
    <name evidence="1" type="ORF">SAMN04489832_3160</name>
</gene>
<dbReference type="InterPro" id="IPR051082">
    <property type="entry name" value="Pentapeptide-BTB/POZ_domain"/>
</dbReference>
<name>A0A1N5YQV4_9ACTN</name>
<dbReference type="Proteomes" id="UP000185124">
    <property type="component" value="Unassembled WGS sequence"/>
</dbReference>